<organism evidence="2 3">
    <name type="scientific">Lithohypha guttulata</name>
    <dbReference type="NCBI Taxonomy" id="1690604"/>
    <lineage>
        <taxon>Eukaryota</taxon>
        <taxon>Fungi</taxon>
        <taxon>Dikarya</taxon>
        <taxon>Ascomycota</taxon>
        <taxon>Pezizomycotina</taxon>
        <taxon>Eurotiomycetes</taxon>
        <taxon>Chaetothyriomycetidae</taxon>
        <taxon>Chaetothyriales</taxon>
        <taxon>Trichomeriaceae</taxon>
        <taxon>Lithohypha</taxon>
    </lineage>
</organism>
<dbReference type="EMBL" id="JAVRRG010000208">
    <property type="protein sequence ID" value="KAK5077657.1"/>
    <property type="molecule type" value="Genomic_DNA"/>
</dbReference>
<gene>
    <name evidence="2" type="ORF">LTR24_009457</name>
</gene>
<reference evidence="2 3" key="1">
    <citation type="submission" date="2023-08" db="EMBL/GenBank/DDBJ databases">
        <title>Black Yeasts Isolated from many extreme environments.</title>
        <authorList>
            <person name="Coleine C."/>
            <person name="Stajich J.E."/>
            <person name="Selbmann L."/>
        </authorList>
    </citation>
    <scope>NUCLEOTIDE SEQUENCE [LARGE SCALE GENOMIC DNA]</scope>
    <source>
        <strain evidence="2 3">CCFEE 5885</strain>
    </source>
</reference>
<sequence length="51" mass="5297">MTPAPTPCDQVRVQQHGVTEDPLGHNGEDGGEGRYEADDEDGGDACAEVAV</sequence>
<evidence type="ECO:0000256" key="1">
    <source>
        <dbReference type="SAM" id="MobiDB-lite"/>
    </source>
</evidence>
<evidence type="ECO:0000313" key="3">
    <source>
        <dbReference type="Proteomes" id="UP001345013"/>
    </source>
</evidence>
<comment type="caution">
    <text evidence="2">The sequence shown here is derived from an EMBL/GenBank/DDBJ whole genome shotgun (WGS) entry which is preliminary data.</text>
</comment>
<name>A0ABR0JXQ9_9EURO</name>
<accession>A0ABR0JXQ9</accession>
<feature type="compositionally biased region" description="Basic and acidic residues" evidence="1">
    <location>
        <begin position="18"/>
        <end position="36"/>
    </location>
</feature>
<evidence type="ECO:0000313" key="2">
    <source>
        <dbReference type="EMBL" id="KAK5077657.1"/>
    </source>
</evidence>
<feature type="region of interest" description="Disordered" evidence="1">
    <location>
        <begin position="1"/>
        <end position="51"/>
    </location>
</feature>
<dbReference type="Proteomes" id="UP001345013">
    <property type="component" value="Unassembled WGS sequence"/>
</dbReference>
<proteinExistence type="predicted"/>
<keyword evidence="3" id="KW-1185">Reference proteome</keyword>
<protein>
    <submittedName>
        <fullName evidence="2">Uncharacterized protein</fullName>
    </submittedName>
</protein>